<dbReference type="Pfam" id="PF18730">
    <property type="entry name" value="HEPN_Cthe2314"/>
    <property type="match status" value="1"/>
</dbReference>
<comment type="caution">
    <text evidence="2">The sequence shown here is derived from an EMBL/GenBank/DDBJ whole genome shotgun (WGS) entry which is preliminary data.</text>
</comment>
<dbReference type="InterPro" id="IPR041394">
    <property type="entry name" value="HEPN_Cthe2314"/>
</dbReference>
<name>A0A4R0GI00_9ENTR</name>
<proteinExistence type="predicted"/>
<dbReference type="AlphaFoldDB" id="A0A4R0GI00"/>
<protein>
    <recommendedName>
        <fullName evidence="1">Cthe-2314-like HEPN domain-containing protein</fullName>
    </recommendedName>
</protein>
<accession>A0A4R0GI00</accession>
<gene>
    <name evidence="2" type="ORF">E0L20_03025</name>
</gene>
<dbReference type="EMBL" id="SJOO01000001">
    <property type="protein sequence ID" value="TCB95069.1"/>
    <property type="molecule type" value="Genomic_DNA"/>
</dbReference>
<organism evidence="2 3">
    <name type="scientific">Enterobacter wuhouensis</name>
    <dbReference type="NCBI Taxonomy" id="2529381"/>
    <lineage>
        <taxon>Bacteria</taxon>
        <taxon>Pseudomonadati</taxon>
        <taxon>Pseudomonadota</taxon>
        <taxon>Gammaproteobacteria</taxon>
        <taxon>Enterobacterales</taxon>
        <taxon>Enterobacteriaceae</taxon>
        <taxon>Enterobacter</taxon>
    </lineage>
</organism>
<reference evidence="2 3" key="1">
    <citation type="submission" date="2019-02" db="EMBL/GenBank/DDBJ databases">
        <title>The draft genome of Enterobacter spp. strains.</title>
        <authorList>
            <person name="Wang C."/>
            <person name="Feng Y."/>
            <person name="Zong Z."/>
        </authorList>
    </citation>
    <scope>NUCLEOTIDE SEQUENCE [LARGE SCALE GENOMIC DNA]</scope>
    <source>
        <strain evidence="2 3">WCHEW120002</strain>
    </source>
</reference>
<sequence length="226" mass="26386">MIKVSEGSEGIQITYREDYARDVFSRAVSLQNAYDTLNLSMEYLKRNTFIPSTFEFEKHYQYHLEHFYLSLFGLIDRCYSLVGKSIMLPDSVIDKIGNIQIIEKRLAENQHYFKLLDALRTLKSNQEGLRNTRNAIAHKNGVTNAHIEALDILGIALDYKSYFPEGFDFDKAEEIIRNGLSARTEKELELIRNTLVLDIENIFNNLEFIYNEVGNIELMDEIKYEY</sequence>
<dbReference type="RefSeq" id="WP_131632630.1">
    <property type="nucleotide sequence ID" value="NZ_SJOO01000001.1"/>
</dbReference>
<evidence type="ECO:0000259" key="1">
    <source>
        <dbReference type="Pfam" id="PF18730"/>
    </source>
</evidence>
<dbReference type="Proteomes" id="UP000291424">
    <property type="component" value="Unassembled WGS sequence"/>
</dbReference>
<feature type="domain" description="Cthe-2314-like HEPN" evidence="1">
    <location>
        <begin position="51"/>
        <end position="143"/>
    </location>
</feature>
<evidence type="ECO:0000313" key="2">
    <source>
        <dbReference type="EMBL" id="TCB95069.1"/>
    </source>
</evidence>
<evidence type="ECO:0000313" key="3">
    <source>
        <dbReference type="Proteomes" id="UP000291424"/>
    </source>
</evidence>